<dbReference type="EMBL" id="CP036525">
    <property type="protein sequence ID" value="QDT03581.1"/>
    <property type="molecule type" value="Genomic_DNA"/>
</dbReference>
<proteinExistence type="predicted"/>
<reference evidence="2 3" key="1">
    <citation type="submission" date="2019-02" db="EMBL/GenBank/DDBJ databases">
        <title>Deep-cultivation of Planctomycetes and their phenomic and genomic characterization uncovers novel biology.</title>
        <authorList>
            <person name="Wiegand S."/>
            <person name="Jogler M."/>
            <person name="Boedeker C."/>
            <person name="Pinto D."/>
            <person name="Vollmers J."/>
            <person name="Rivas-Marin E."/>
            <person name="Kohn T."/>
            <person name="Peeters S.H."/>
            <person name="Heuer A."/>
            <person name="Rast P."/>
            <person name="Oberbeckmann S."/>
            <person name="Bunk B."/>
            <person name="Jeske O."/>
            <person name="Meyerdierks A."/>
            <person name="Storesund J.E."/>
            <person name="Kallscheuer N."/>
            <person name="Luecker S."/>
            <person name="Lage O.M."/>
            <person name="Pohl T."/>
            <person name="Merkel B.J."/>
            <person name="Hornburger P."/>
            <person name="Mueller R.-W."/>
            <person name="Bruemmer F."/>
            <person name="Labrenz M."/>
            <person name="Spormann A.M."/>
            <person name="Op den Camp H."/>
            <person name="Overmann J."/>
            <person name="Amann R."/>
            <person name="Jetten M.S.M."/>
            <person name="Mascher T."/>
            <person name="Medema M.H."/>
            <person name="Devos D.P."/>
            <person name="Kaster A.-K."/>
            <person name="Ovreas L."/>
            <person name="Rohde M."/>
            <person name="Galperin M.Y."/>
            <person name="Jogler C."/>
        </authorList>
    </citation>
    <scope>NUCLEOTIDE SEQUENCE [LARGE SCALE GENOMIC DNA]</scope>
    <source>
        <strain evidence="2 3">K22_7</strain>
    </source>
</reference>
<dbReference type="SUPFAM" id="SSF158997">
    <property type="entry name" value="Trm112p-like"/>
    <property type="match status" value="1"/>
</dbReference>
<feature type="region of interest" description="Disordered" evidence="1">
    <location>
        <begin position="41"/>
        <end position="60"/>
    </location>
</feature>
<organism evidence="2 3">
    <name type="scientific">Rubripirellula lacrimiformis</name>
    <dbReference type="NCBI Taxonomy" id="1930273"/>
    <lineage>
        <taxon>Bacteria</taxon>
        <taxon>Pseudomonadati</taxon>
        <taxon>Planctomycetota</taxon>
        <taxon>Planctomycetia</taxon>
        <taxon>Pirellulales</taxon>
        <taxon>Pirellulaceae</taxon>
        <taxon>Rubripirellula</taxon>
    </lineage>
</organism>
<keyword evidence="3" id="KW-1185">Reference proteome</keyword>
<evidence type="ECO:0000256" key="1">
    <source>
        <dbReference type="SAM" id="MobiDB-lite"/>
    </source>
</evidence>
<name>A0A517N8X5_9BACT</name>
<dbReference type="OrthoDB" id="9812205at2"/>
<sequence length="85" mass="9333">MIAPKLLSMLRCPIDGSQLHLVDDSLVKRINEAIEKGELRDRQDQKISDPIDGGLTTQRGNQIYPVRGSIPTLVADAAFQFENGG</sequence>
<dbReference type="Proteomes" id="UP000318538">
    <property type="component" value="Chromosome"/>
</dbReference>
<evidence type="ECO:0000313" key="3">
    <source>
        <dbReference type="Proteomes" id="UP000318538"/>
    </source>
</evidence>
<accession>A0A517N8X5</accession>
<evidence type="ECO:0008006" key="4">
    <source>
        <dbReference type="Google" id="ProtNLM"/>
    </source>
</evidence>
<dbReference type="KEGG" id="rlc:K227x_19650"/>
<dbReference type="AlphaFoldDB" id="A0A517N8X5"/>
<protein>
    <recommendedName>
        <fullName evidence="4">Trm112p-like protein</fullName>
    </recommendedName>
</protein>
<evidence type="ECO:0000313" key="2">
    <source>
        <dbReference type="EMBL" id="QDT03581.1"/>
    </source>
</evidence>
<gene>
    <name evidence="2" type="ORF">K227x_19650</name>
</gene>
<dbReference type="Gene3D" id="2.20.25.10">
    <property type="match status" value="1"/>
</dbReference>